<evidence type="ECO:0000256" key="2">
    <source>
        <dbReference type="ARBA" id="ARBA00023180"/>
    </source>
</evidence>
<dbReference type="RefSeq" id="XP_025408104.1">
    <property type="nucleotide sequence ID" value="XM_025552319.1"/>
</dbReference>
<dbReference type="EMBL" id="GGMS01003461">
    <property type="protein sequence ID" value="MBY72664.1"/>
    <property type="molecule type" value="Transcribed_RNA"/>
</dbReference>
<name>A0A2S2Q4M1_9HEMI</name>
<evidence type="ECO:0000256" key="1">
    <source>
        <dbReference type="ARBA" id="ARBA00005679"/>
    </source>
</evidence>
<comment type="similarity">
    <text evidence="1">Belongs to the GILT family.</text>
</comment>
<evidence type="ECO:0000313" key="4">
    <source>
        <dbReference type="Proteomes" id="UP000694846"/>
    </source>
</evidence>
<keyword evidence="4" id="KW-1185">Reference proteome</keyword>
<reference evidence="5" key="2">
    <citation type="submission" date="2025-04" db="UniProtKB">
        <authorList>
            <consortium name="RefSeq"/>
        </authorList>
    </citation>
    <scope>IDENTIFICATION</scope>
    <source>
        <tissue evidence="5">Whole body</tissue>
    </source>
</reference>
<evidence type="ECO:0000313" key="3">
    <source>
        <dbReference type="EMBL" id="MBY72664.1"/>
    </source>
</evidence>
<proteinExistence type="inferred from homology"/>
<dbReference type="PANTHER" id="PTHR13234:SF71">
    <property type="entry name" value="GAMMA-INTERFERON-INDUCIBLE LYSOSOMAL THIOL REDUCTASE-LIKE PROTEIN"/>
    <property type="match status" value="1"/>
</dbReference>
<keyword evidence="2" id="KW-0325">Glycoprotein</keyword>
<organism evidence="3">
    <name type="scientific">Sipha flava</name>
    <name type="common">yellow sugarcane aphid</name>
    <dbReference type="NCBI Taxonomy" id="143950"/>
    <lineage>
        <taxon>Eukaryota</taxon>
        <taxon>Metazoa</taxon>
        <taxon>Ecdysozoa</taxon>
        <taxon>Arthropoda</taxon>
        <taxon>Hexapoda</taxon>
        <taxon>Insecta</taxon>
        <taxon>Pterygota</taxon>
        <taxon>Neoptera</taxon>
        <taxon>Paraneoptera</taxon>
        <taxon>Hemiptera</taxon>
        <taxon>Sternorrhyncha</taxon>
        <taxon>Aphidomorpha</taxon>
        <taxon>Aphidoidea</taxon>
        <taxon>Aphididae</taxon>
        <taxon>Sipha</taxon>
    </lineage>
</organism>
<gene>
    <name evidence="3" type="primary">Ifi30</name>
    <name evidence="5" type="synonym">LOC112681942</name>
    <name evidence="3" type="ORF">g.149362</name>
</gene>
<dbReference type="Proteomes" id="UP000694846">
    <property type="component" value="Unplaced"/>
</dbReference>
<dbReference type="Pfam" id="PF03227">
    <property type="entry name" value="GILT"/>
    <property type="match status" value="1"/>
</dbReference>
<dbReference type="OrthoDB" id="958254at2759"/>
<protein>
    <submittedName>
        <fullName evidence="5">GILT-like protein 1</fullName>
    </submittedName>
    <submittedName>
        <fullName evidence="3">Gamma-interferon-inducible lysosomal thiol reductase</fullName>
    </submittedName>
</protein>
<dbReference type="GO" id="GO:0016671">
    <property type="term" value="F:oxidoreductase activity, acting on a sulfur group of donors, disulfide as acceptor"/>
    <property type="evidence" value="ECO:0007669"/>
    <property type="project" value="InterPro"/>
</dbReference>
<reference evidence="3" key="1">
    <citation type="submission" date="2018-04" db="EMBL/GenBank/DDBJ databases">
        <title>Transcriptome assembly of Sipha flava.</title>
        <authorList>
            <person name="Scully E.D."/>
            <person name="Geib S.M."/>
            <person name="Palmer N.A."/>
            <person name="Koch K."/>
            <person name="Bradshaw J."/>
            <person name="Heng-Moss T."/>
            <person name="Sarath G."/>
        </authorList>
    </citation>
    <scope>NUCLEOTIDE SEQUENCE</scope>
</reference>
<sequence length="250" mass="28507">MYPNGSRVRRLFSSTRVRVCLAFLAVLVVWQLFRTVIDINNAQKLSNPLPVRYYDNSLTKDGKNEIAYYLPVGIYYEALCPDSRNFILQHLLPSFNKAPGSFDIEFIPYGKAKIHENSDGSITFDCQHGPVECQANKIHSCATRHIKEKSVLIKYISCMIDNNYEPKKIGIDCAEKFNVNWNKINACSESKEGEQLLKQNGEATDKLWPRVSFIPTITINHEQPRQASVLKNFWSVACSYFPSESKPADC</sequence>
<dbReference type="PANTHER" id="PTHR13234">
    <property type="entry name" value="GAMMA-INTERFERON INDUCIBLE LYSOSOMAL THIOL REDUCTASE GILT"/>
    <property type="match status" value="1"/>
</dbReference>
<dbReference type="InterPro" id="IPR004911">
    <property type="entry name" value="Interferon-induced_GILT"/>
</dbReference>
<accession>A0A2S2Q4M1</accession>
<dbReference type="AlphaFoldDB" id="A0A2S2Q4M1"/>
<evidence type="ECO:0000313" key="5">
    <source>
        <dbReference type="RefSeq" id="XP_025408104.1"/>
    </source>
</evidence>